<dbReference type="SUPFAM" id="SSF52833">
    <property type="entry name" value="Thioredoxin-like"/>
    <property type="match status" value="1"/>
</dbReference>
<accession>A0ABT2KCG3</accession>
<dbReference type="CDD" id="cd00570">
    <property type="entry name" value="GST_N_family"/>
    <property type="match status" value="1"/>
</dbReference>
<dbReference type="PROSITE" id="PS50404">
    <property type="entry name" value="GST_NTER"/>
    <property type="match status" value="1"/>
</dbReference>
<comment type="caution">
    <text evidence="3">The sequence shown here is derived from an EMBL/GenBank/DDBJ whole genome shotgun (WGS) entry which is preliminary data.</text>
</comment>
<dbReference type="InterPro" id="IPR036249">
    <property type="entry name" value="Thioredoxin-like_sf"/>
</dbReference>
<proteinExistence type="predicted"/>
<evidence type="ECO:0000259" key="2">
    <source>
        <dbReference type="PROSITE" id="PS50405"/>
    </source>
</evidence>
<dbReference type="Gene3D" id="1.20.1050.10">
    <property type="match status" value="1"/>
</dbReference>
<dbReference type="InterPro" id="IPR004045">
    <property type="entry name" value="Glutathione_S-Trfase_N"/>
</dbReference>
<dbReference type="Gene3D" id="3.40.30.10">
    <property type="entry name" value="Glutaredoxin"/>
    <property type="match status" value="1"/>
</dbReference>
<dbReference type="InterPro" id="IPR036282">
    <property type="entry name" value="Glutathione-S-Trfase_C_sf"/>
</dbReference>
<dbReference type="PANTHER" id="PTHR44051">
    <property type="entry name" value="GLUTATHIONE S-TRANSFERASE-RELATED"/>
    <property type="match status" value="1"/>
</dbReference>
<dbReference type="Pfam" id="PF13417">
    <property type="entry name" value="GST_N_3"/>
    <property type="match status" value="1"/>
</dbReference>
<dbReference type="PROSITE" id="PS50405">
    <property type="entry name" value="GST_CTER"/>
    <property type="match status" value="1"/>
</dbReference>
<name>A0ABT2KCG3_9RHOB</name>
<dbReference type="Proteomes" id="UP001320702">
    <property type="component" value="Unassembled WGS sequence"/>
</dbReference>
<dbReference type="PANTHER" id="PTHR44051:SF8">
    <property type="entry name" value="GLUTATHIONE S-TRANSFERASE GSTA"/>
    <property type="match status" value="1"/>
</dbReference>
<organism evidence="3 4">
    <name type="scientific">Paracoccus maritimus</name>
    <dbReference type="NCBI Taxonomy" id="2933292"/>
    <lineage>
        <taxon>Bacteria</taxon>
        <taxon>Pseudomonadati</taxon>
        <taxon>Pseudomonadota</taxon>
        <taxon>Alphaproteobacteria</taxon>
        <taxon>Rhodobacterales</taxon>
        <taxon>Paracoccaceae</taxon>
        <taxon>Paracoccus</taxon>
    </lineage>
</organism>
<dbReference type="SFLD" id="SFLDS00019">
    <property type="entry name" value="Glutathione_Transferase_(cytos"/>
    <property type="match status" value="1"/>
</dbReference>
<sequence length="222" mass="24728">MGLTFYGHPLSSYCHKVLIALYELGADFTYRQIDPSSQADRDLMATLTPMGKMPALRDDAAGVTLAETSIIIEWLDRHHPGPAPLLPRDADAALTARQWDRFFDIHVMNTAQPIVDARLFMADGAVDVVAPWAHSQLDRAYTAADRQLTGRDWIAGDFGMADCAATPALFYAGFLHPFDAHPNLSAYFERLLARPSVARVLSDAKPFLHWFPFADLIPARFR</sequence>
<dbReference type="EMBL" id="JANAVZ010000009">
    <property type="protein sequence ID" value="MCT4334227.1"/>
    <property type="molecule type" value="Genomic_DNA"/>
</dbReference>
<dbReference type="Pfam" id="PF00043">
    <property type="entry name" value="GST_C"/>
    <property type="match status" value="1"/>
</dbReference>
<reference evidence="3 4" key="1">
    <citation type="submission" date="2022-04" db="EMBL/GenBank/DDBJ databases">
        <title>Paracoccus sp. YLB-12 draft genome sequence.</title>
        <authorList>
            <person name="Yu L."/>
        </authorList>
    </citation>
    <scope>NUCLEOTIDE SEQUENCE [LARGE SCALE GENOMIC DNA]</scope>
    <source>
        <strain evidence="3 4">YLB-12</strain>
    </source>
</reference>
<dbReference type="InterPro" id="IPR040079">
    <property type="entry name" value="Glutathione_S-Trfase"/>
</dbReference>
<feature type="domain" description="GST N-terminal" evidence="1">
    <location>
        <begin position="1"/>
        <end position="83"/>
    </location>
</feature>
<evidence type="ECO:0000259" key="1">
    <source>
        <dbReference type="PROSITE" id="PS50404"/>
    </source>
</evidence>
<dbReference type="SUPFAM" id="SSF47616">
    <property type="entry name" value="GST C-terminal domain-like"/>
    <property type="match status" value="1"/>
</dbReference>
<protein>
    <submittedName>
        <fullName evidence="3">Glutathione S-transferase family protein</fullName>
    </submittedName>
</protein>
<dbReference type="RefSeq" id="WP_260278145.1">
    <property type="nucleotide sequence ID" value="NZ_JANAVZ010000009.1"/>
</dbReference>
<feature type="domain" description="GST C-terminal" evidence="2">
    <location>
        <begin position="64"/>
        <end position="216"/>
    </location>
</feature>
<dbReference type="PROSITE" id="PS51354">
    <property type="entry name" value="GLUTAREDOXIN_2"/>
    <property type="match status" value="1"/>
</dbReference>
<dbReference type="InterPro" id="IPR010987">
    <property type="entry name" value="Glutathione-S-Trfase_C-like"/>
</dbReference>
<gene>
    <name evidence="3" type="ORF">MU516_15275</name>
</gene>
<dbReference type="InterPro" id="IPR004046">
    <property type="entry name" value="GST_C"/>
</dbReference>
<keyword evidence="4" id="KW-1185">Reference proteome</keyword>
<evidence type="ECO:0000313" key="4">
    <source>
        <dbReference type="Proteomes" id="UP001320702"/>
    </source>
</evidence>
<evidence type="ECO:0000313" key="3">
    <source>
        <dbReference type="EMBL" id="MCT4334227.1"/>
    </source>
</evidence>
<dbReference type="SFLD" id="SFLDG00358">
    <property type="entry name" value="Main_(cytGST)"/>
    <property type="match status" value="1"/>
</dbReference>